<dbReference type="AlphaFoldDB" id="A0A7W8CRD4"/>
<dbReference type="GO" id="GO:0016787">
    <property type="term" value="F:hydrolase activity"/>
    <property type="evidence" value="ECO:0007669"/>
    <property type="project" value="UniProtKB-KW"/>
</dbReference>
<gene>
    <name evidence="4" type="ORF">HNQ44_001621</name>
</gene>
<dbReference type="InterPro" id="IPR000073">
    <property type="entry name" value="AB_hydrolase_1"/>
</dbReference>
<comment type="similarity">
    <text evidence="1">Belongs to the AB hydrolase superfamily.</text>
</comment>
<dbReference type="InterPro" id="IPR029058">
    <property type="entry name" value="AB_hydrolase_fold"/>
</dbReference>
<dbReference type="FunFam" id="3.40.50.1820:FF:000042">
    <property type="entry name" value="probable strigolactone esterase DAD2"/>
    <property type="match status" value="1"/>
</dbReference>
<reference evidence="4 5" key="1">
    <citation type="submission" date="2020-08" db="EMBL/GenBank/DDBJ databases">
        <title>Genomic Encyclopedia of Type Strains, Phase IV (KMG-IV): sequencing the most valuable type-strain genomes for metagenomic binning, comparative biology and taxonomic classification.</title>
        <authorList>
            <person name="Goeker M."/>
        </authorList>
    </citation>
    <scope>NUCLEOTIDE SEQUENCE [LARGE SCALE GENOMIC DNA]</scope>
    <source>
        <strain evidence="4 5">DSM 15895</strain>
    </source>
</reference>
<accession>A0A7W8CRD4</accession>
<evidence type="ECO:0000256" key="1">
    <source>
        <dbReference type="ARBA" id="ARBA00008645"/>
    </source>
</evidence>
<evidence type="ECO:0000313" key="4">
    <source>
        <dbReference type="EMBL" id="MBB5180193.1"/>
    </source>
</evidence>
<keyword evidence="5" id="KW-1185">Reference proteome</keyword>
<sequence>MAQQVIHRNNIKIYGNGEKTLLFGHGFGCDQEVWSGVAPAFTEQYRVVLFDYVGSGQSDKSQYSIERYNSLHGYKQDLLDVCDELQLKNILFVGHSVSSMIGMLASIERPELFEKLVMIGPSPYYLNDEDYQGGFDQSDIAELLDMMEINYKEWAKYLAPVVMQNEERPGLAQEFEQILCANDPVIARKFAEVTFLSDVRSELSKVHVPTLILQPQFDAIAPPNVSQYVHEHIDGSQLVVMEAMGHNPHLSDPEETVYCIKDFLEQ</sequence>
<feature type="domain" description="AB hydrolase-1" evidence="3">
    <location>
        <begin position="20"/>
        <end position="253"/>
    </location>
</feature>
<keyword evidence="2" id="KW-0378">Hydrolase</keyword>
<dbReference type="Gene3D" id="3.40.50.1820">
    <property type="entry name" value="alpha/beta hydrolase"/>
    <property type="match status" value="1"/>
</dbReference>
<comment type="caution">
    <text evidence="4">The sequence shown here is derived from an EMBL/GenBank/DDBJ whole genome shotgun (WGS) entry which is preliminary data.</text>
</comment>
<dbReference type="Pfam" id="PF00561">
    <property type="entry name" value="Abhydrolase_1"/>
    <property type="match status" value="1"/>
</dbReference>
<dbReference type="PANTHER" id="PTHR43039">
    <property type="entry name" value="ESTERASE-RELATED"/>
    <property type="match status" value="1"/>
</dbReference>
<dbReference type="OrthoDB" id="9780932at2"/>
<dbReference type="EMBL" id="JACHHE010000004">
    <property type="protein sequence ID" value="MBB5180193.1"/>
    <property type="molecule type" value="Genomic_DNA"/>
</dbReference>
<evidence type="ECO:0000259" key="3">
    <source>
        <dbReference type="Pfam" id="PF00561"/>
    </source>
</evidence>
<organism evidence="4 5">
    <name type="scientific">Planococcus koreensis</name>
    <dbReference type="NCBI Taxonomy" id="112331"/>
    <lineage>
        <taxon>Bacteria</taxon>
        <taxon>Bacillati</taxon>
        <taxon>Bacillota</taxon>
        <taxon>Bacilli</taxon>
        <taxon>Bacillales</taxon>
        <taxon>Caryophanaceae</taxon>
        <taxon>Planococcus</taxon>
    </lineage>
</organism>
<dbReference type="Proteomes" id="UP000525923">
    <property type="component" value="Unassembled WGS sequence"/>
</dbReference>
<proteinExistence type="inferred from homology"/>
<dbReference type="RefSeq" id="WP_135503907.1">
    <property type="nucleotide sequence ID" value="NZ_JACHHE010000004.1"/>
</dbReference>
<evidence type="ECO:0000313" key="5">
    <source>
        <dbReference type="Proteomes" id="UP000525923"/>
    </source>
</evidence>
<evidence type="ECO:0000256" key="2">
    <source>
        <dbReference type="ARBA" id="ARBA00022801"/>
    </source>
</evidence>
<dbReference type="PRINTS" id="PR00111">
    <property type="entry name" value="ABHYDROLASE"/>
</dbReference>
<name>A0A7W8CRD4_9BACL</name>
<dbReference type="SUPFAM" id="SSF53474">
    <property type="entry name" value="alpha/beta-Hydrolases"/>
    <property type="match status" value="1"/>
</dbReference>
<protein>
    <submittedName>
        <fullName evidence="4">Sigma-B regulation protein RsbQ</fullName>
    </submittedName>
</protein>